<feature type="transmembrane region" description="Helical" evidence="1">
    <location>
        <begin position="33"/>
        <end position="50"/>
    </location>
</feature>
<organism evidence="2 3">
    <name type="scientific">Gemmata palustris</name>
    <dbReference type="NCBI Taxonomy" id="2822762"/>
    <lineage>
        <taxon>Bacteria</taxon>
        <taxon>Pseudomonadati</taxon>
        <taxon>Planctomycetota</taxon>
        <taxon>Planctomycetia</taxon>
        <taxon>Gemmatales</taxon>
        <taxon>Gemmataceae</taxon>
        <taxon>Gemmata</taxon>
    </lineage>
</organism>
<keyword evidence="1" id="KW-0472">Membrane</keyword>
<sequence>MPNISQEDRDKSSPVWDLSQERVLLTSMVTQRFQFLLLVFSLVVAGALNARSQSHMIGVFVLGLSMTVALAGSLNHARRKLGAVHKRLLQDPTHPYTLIKGDVGNRPILRVMMGHVLPVGSWLLLLVATVLAALGVITPAPR</sequence>
<feature type="transmembrane region" description="Helical" evidence="1">
    <location>
        <begin position="116"/>
        <end position="137"/>
    </location>
</feature>
<evidence type="ECO:0000313" key="2">
    <source>
        <dbReference type="EMBL" id="MBP3959442.1"/>
    </source>
</evidence>
<feature type="transmembrane region" description="Helical" evidence="1">
    <location>
        <begin position="56"/>
        <end position="77"/>
    </location>
</feature>
<keyword evidence="1" id="KW-0812">Transmembrane</keyword>
<gene>
    <name evidence="2" type="ORF">J8F10_29715</name>
</gene>
<keyword evidence="3" id="KW-1185">Reference proteome</keyword>
<name>A0ABS5C1A4_9BACT</name>
<reference evidence="2 3" key="1">
    <citation type="submission" date="2021-04" db="EMBL/GenBank/DDBJ databases">
        <authorList>
            <person name="Ivanova A."/>
        </authorList>
    </citation>
    <scope>NUCLEOTIDE SEQUENCE [LARGE SCALE GENOMIC DNA]</scope>
    <source>
        <strain evidence="2 3">G18</strain>
    </source>
</reference>
<comment type="caution">
    <text evidence="2">The sequence shown here is derived from an EMBL/GenBank/DDBJ whole genome shotgun (WGS) entry which is preliminary data.</text>
</comment>
<evidence type="ECO:0000313" key="3">
    <source>
        <dbReference type="Proteomes" id="UP000676565"/>
    </source>
</evidence>
<proteinExistence type="predicted"/>
<evidence type="ECO:0000256" key="1">
    <source>
        <dbReference type="SAM" id="Phobius"/>
    </source>
</evidence>
<dbReference type="EMBL" id="JAGKQQ010000001">
    <property type="protein sequence ID" value="MBP3959442.1"/>
    <property type="molecule type" value="Genomic_DNA"/>
</dbReference>
<keyword evidence="1" id="KW-1133">Transmembrane helix</keyword>
<dbReference type="Proteomes" id="UP000676565">
    <property type="component" value="Unassembled WGS sequence"/>
</dbReference>
<dbReference type="RefSeq" id="WP_210660092.1">
    <property type="nucleotide sequence ID" value="NZ_JAGKQQ010000001.1"/>
</dbReference>
<protein>
    <submittedName>
        <fullName evidence="2">Uncharacterized protein</fullName>
    </submittedName>
</protein>
<accession>A0ABS5C1A4</accession>